<proteinExistence type="predicted"/>
<dbReference type="EMBL" id="PYJM01000004">
    <property type="protein sequence ID" value="PUA44048.1"/>
    <property type="molecule type" value="Genomic_DNA"/>
</dbReference>
<gene>
    <name evidence="1" type="ORF">C5U62_18965</name>
</gene>
<protein>
    <submittedName>
        <fullName evidence="1">Uncharacterized protein</fullName>
    </submittedName>
</protein>
<accession>A0A2T6GIP7</accession>
<comment type="caution">
    <text evidence="1">The sequence shown here is derived from an EMBL/GenBank/DDBJ whole genome shotgun (WGS) entry which is preliminary data.</text>
</comment>
<reference evidence="1 2" key="1">
    <citation type="submission" date="2018-03" db="EMBL/GenBank/DDBJ databases">
        <title>Draft genome sequence of the plant growth promoting rhizobacterium Pseudomonas protegens strain BNJ-SS-45 isolated from wheat (Triticum aestivum) rhizosphere.</title>
        <authorList>
            <person name="Bajpai A."/>
            <person name="Shende K."/>
            <person name="Meena N."/>
            <person name="Upadhyayula S.R."/>
            <person name="Suravajhala P."/>
            <person name="Medicherla K.M."/>
            <person name="Johri B.N."/>
        </authorList>
    </citation>
    <scope>NUCLEOTIDE SEQUENCE [LARGE SCALE GENOMIC DNA]</scope>
    <source>
        <strain evidence="1 2">BNJ-SS-45</strain>
    </source>
</reference>
<sequence>MQRTKLHCRSLLIVVFNGRCRHRRVNKSGCAGCDSTSEPRKSVWCKHQKPCGDRYIRAHKVITRADR</sequence>
<name>A0A2T6GIP7_9PSED</name>
<evidence type="ECO:0000313" key="1">
    <source>
        <dbReference type="EMBL" id="PUA44048.1"/>
    </source>
</evidence>
<dbReference type="AlphaFoldDB" id="A0A2T6GIP7"/>
<evidence type="ECO:0000313" key="2">
    <source>
        <dbReference type="Proteomes" id="UP000244178"/>
    </source>
</evidence>
<dbReference type="Proteomes" id="UP000244178">
    <property type="component" value="Unassembled WGS sequence"/>
</dbReference>
<organism evidence="1 2">
    <name type="scientific">Pseudomonas protegens</name>
    <dbReference type="NCBI Taxonomy" id="380021"/>
    <lineage>
        <taxon>Bacteria</taxon>
        <taxon>Pseudomonadati</taxon>
        <taxon>Pseudomonadota</taxon>
        <taxon>Gammaproteobacteria</taxon>
        <taxon>Pseudomonadales</taxon>
        <taxon>Pseudomonadaceae</taxon>
        <taxon>Pseudomonas</taxon>
    </lineage>
</organism>